<gene>
    <name evidence="7" type="ORF">EYH45_00195</name>
</gene>
<evidence type="ECO:0000313" key="8">
    <source>
        <dbReference type="Proteomes" id="UP000608579"/>
    </source>
</evidence>
<keyword evidence="1" id="KW-0813">Transport</keyword>
<proteinExistence type="predicted"/>
<evidence type="ECO:0000256" key="4">
    <source>
        <dbReference type="ARBA" id="ARBA00023008"/>
    </source>
</evidence>
<dbReference type="InterPro" id="IPR000923">
    <property type="entry name" value="BlueCu_1"/>
</dbReference>
<keyword evidence="4" id="KW-0186">Copper</keyword>
<name>A0A833E9Q2_CALS0</name>
<dbReference type="InterPro" id="IPR050845">
    <property type="entry name" value="Cu-binding_ET"/>
</dbReference>
<dbReference type="PROSITE" id="PS00196">
    <property type="entry name" value="COPPER_BLUE"/>
    <property type="match status" value="1"/>
</dbReference>
<dbReference type="SUPFAM" id="SSF49503">
    <property type="entry name" value="Cupredoxins"/>
    <property type="match status" value="1"/>
</dbReference>
<dbReference type="PANTHER" id="PTHR38439:SF3">
    <property type="entry name" value="COPPER-RESISTANT CUPROPROTEIN COPI"/>
    <property type="match status" value="1"/>
</dbReference>
<dbReference type="GO" id="GO:0005507">
    <property type="term" value="F:copper ion binding"/>
    <property type="evidence" value="ECO:0007669"/>
    <property type="project" value="InterPro"/>
</dbReference>
<dbReference type="InterPro" id="IPR028871">
    <property type="entry name" value="BlueCu_1_BS"/>
</dbReference>
<feature type="domain" description="Blue (type 1) copper" evidence="6">
    <location>
        <begin position="121"/>
        <end position="179"/>
    </location>
</feature>
<accession>A0A833E9Q2</accession>
<dbReference type="InterPro" id="IPR008972">
    <property type="entry name" value="Cupredoxin"/>
</dbReference>
<dbReference type="EMBL" id="DQVM01000004">
    <property type="protein sequence ID" value="HIQ28965.1"/>
    <property type="molecule type" value="Genomic_DNA"/>
</dbReference>
<protein>
    <recommendedName>
        <fullName evidence="6">Blue (type 1) copper domain-containing protein</fullName>
    </recommendedName>
</protein>
<keyword evidence="3" id="KW-0249">Electron transport</keyword>
<evidence type="ECO:0000256" key="5">
    <source>
        <dbReference type="SAM" id="MobiDB-lite"/>
    </source>
</evidence>
<dbReference type="Proteomes" id="UP000608579">
    <property type="component" value="Unassembled WGS sequence"/>
</dbReference>
<feature type="region of interest" description="Disordered" evidence="5">
    <location>
        <begin position="36"/>
        <end position="74"/>
    </location>
</feature>
<reference evidence="7" key="1">
    <citation type="journal article" date="2020" name="ISME J.">
        <title>Gammaproteobacteria mediating utilization of methyl-, sulfur- and petroleum organic compounds in deep ocean hydrothermal plumes.</title>
        <authorList>
            <person name="Zhou Z."/>
            <person name="Liu Y."/>
            <person name="Pan J."/>
            <person name="Cron B.R."/>
            <person name="Toner B.M."/>
            <person name="Anantharaman K."/>
            <person name="Breier J.A."/>
            <person name="Dick G.J."/>
            <person name="Li M."/>
        </authorList>
    </citation>
    <scope>NUCLEOTIDE SEQUENCE</scope>
    <source>
        <strain evidence="7">SZUA-1515</strain>
    </source>
</reference>
<feature type="compositionally biased region" description="Basic and acidic residues" evidence="5">
    <location>
        <begin position="37"/>
        <end position="72"/>
    </location>
</feature>
<organism evidence="7 8">
    <name type="scientific">Caldiarchaeum subterraneum</name>
    <dbReference type="NCBI Taxonomy" id="311458"/>
    <lineage>
        <taxon>Archaea</taxon>
        <taxon>Nitrososphaerota</taxon>
        <taxon>Candidatus Caldarchaeales</taxon>
        <taxon>Candidatus Caldarchaeaceae</taxon>
        <taxon>Candidatus Caldarchaeum</taxon>
    </lineage>
</organism>
<evidence type="ECO:0000259" key="6">
    <source>
        <dbReference type="Pfam" id="PF00127"/>
    </source>
</evidence>
<sequence length="181" mass="19586">MASKKFHVNYSLLLAVVLVAAALLISTSLQGSYQADSSKKEEIYPDGDGHDSETSSSGKEDHEEAAGGHEEASTPDVEFVLSTILTEKGFAFEGKDGQRNPVLKVKVGDVVKITLIKEDMDGIEHDLAIVGIDAHISGHVKERGESAYLIFKAEKPGEYKYICTIPGHREAGMEGLLIIEE</sequence>
<dbReference type="CDD" id="cd00920">
    <property type="entry name" value="Cupredoxin"/>
    <property type="match status" value="1"/>
</dbReference>
<evidence type="ECO:0000256" key="3">
    <source>
        <dbReference type="ARBA" id="ARBA00022982"/>
    </source>
</evidence>
<evidence type="ECO:0000313" key="7">
    <source>
        <dbReference type="EMBL" id="HIQ28965.1"/>
    </source>
</evidence>
<dbReference type="PROSITE" id="PS00079">
    <property type="entry name" value="MULTICOPPER_OXIDASE1"/>
    <property type="match status" value="1"/>
</dbReference>
<dbReference type="AlphaFoldDB" id="A0A833E9Q2"/>
<evidence type="ECO:0000256" key="1">
    <source>
        <dbReference type="ARBA" id="ARBA00022448"/>
    </source>
</evidence>
<evidence type="ECO:0000256" key="2">
    <source>
        <dbReference type="ARBA" id="ARBA00022723"/>
    </source>
</evidence>
<dbReference type="Gene3D" id="2.60.40.420">
    <property type="entry name" value="Cupredoxins - blue copper proteins"/>
    <property type="match status" value="1"/>
</dbReference>
<dbReference type="GO" id="GO:0009055">
    <property type="term" value="F:electron transfer activity"/>
    <property type="evidence" value="ECO:0007669"/>
    <property type="project" value="InterPro"/>
</dbReference>
<keyword evidence="2" id="KW-0479">Metal-binding</keyword>
<dbReference type="PANTHER" id="PTHR38439">
    <property type="entry name" value="AURACYANIN-B"/>
    <property type="match status" value="1"/>
</dbReference>
<dbReference type="Pfam" id="PF00127">
    <property type="entry name" value="Copper-bind"/>
    <property type="match status" value="1"/>
</dbReference>
<comment type="caution">
    <text evidence="7">The sequence shown here is derived from an EMBL/GenBank/DDBJ whole genome shotgun (WGS) entry which is preliminary data.</text>
</comment>
<dbReference type="InterPro" id="IPR033138">
    <property type="entry name" value="Cu_oxidase_CS"/>
</dbReference>